<protein>
    <submittedName>
        <fullName evidence="1">Uncharacterized protein</fullName>
    </submittedName>
</protein>
<proteinExistence type="predicted"/>
<organism evidence="1">
    <name type="scientific">Nothobranchius korthausae</name>
    <dbReference type="NCBI Taxonomy" id="1143690"/>
    <lineage>
        <taxon>Eukaryota</taxon>
        <taxon>Metazoa</taxon>
        <taxon>Chordata</taxon>
        <taxon>Craniata</taxon>
        <taxon>Vertebrata</taxon>
        <taxon>Euteleostomi</taxon>
        <taxon>Actinopterygii</taxon>
        <taxon>Neopterygii</taxon>
        <taxon>Teleostei</taxon>
        <taxon>Neoteleostei</taxon>
        <taxon>Acanthomorphata</taxon>
        <taxon>Ovalentaria</taxon>
        <taxon>Atherinomorphae</taxon>
        <taxon>Cyprinodontiformes</taxon>
        <taxon>Nothobranchiidae</taxon>
        <taxon>Nothobranchius</taxon>
    </lineage>
</organism>
<sequence>MCWLKTLATALSYFREYFPLSVSKTASTESSGYLQPLIEETGRRGAPAASILVVLMWVRSQSQLLFTAPPGSLLVMSHYFTTATQIGRIHLGSGCRSSTKREGGAGRRFLQQTLLTVWFCPLKLTTVIKSPPALSRRNPLGPDRVTRSR</sequence>
<name>A0A1A8EMD1_9TELE</name>
<dbReference type="EMBL" id="HAEB01001074">
    <property type="protein sequence ID" value="SBQ47549.1"/>
    <property type="molecule type" value="Transcribed_RNA"/>
</dbReference>
<accession>A0A1A8EMD1</accession>
<gene>
    <name evidence="1" type="primary">Nfu_g_1_017385</name>
</gene>
<dbReference type="AlphaFoldDB" id="A0A1A8EMD1"/>
<reference evidence="1" key="1">
    <citation type="submission" date="2016-05" db="EMBL/GenBank/DDBJ databases">
        <authorList>
            <person name="Lavstsen T."/>
            <person name="Jespersen J.S."/>
        </authorList>
    </citation>
    <scope>NUCLEOTIDE SEQUENCE</scope>
    <source>
        <tissue evidence="1">Brain</tissue>
    </source>
</reference>
<dbReference type="EMBL" id="HAEC01014689">
    <property type="protein sequence ID" value="SBQ82906.1"/>
    <property type="molecule type" value="Transcribed_RNA"/>
</dbReference>
<evidence type="ECO:0000313" key="1">
    <source>
        <dbReference type="EMBL" id="SBQ47549.1"/>
    </source>
</evidence>
<reference evidence="1" key="2">
    <citation type="submission" date="2016-06" db="EMBL/GenBank/DDBJ databases">
        <title>The genome of a short-lived fish provides insights into sex chromosome evolution and the genetic control of aging.</title>
        <authorList>
            <person name="Reichwald K."/>
            <person name="Felder M."/>
            <person name="Petzold A."/>
            <person name="Koch P."/>
            <person name="Groth M."/>
            <person name="Platzer M."/>
        </authorList>
    </citation>
    <scope>NUCLEOTIDE SEQUENCE</scope>
    <source>
        <tissue evidence="1">Brain</tissue>
    </source>
</reference>